<keyword evidence="3" id="KW-0677">Repeat</keyword>
<keyword evidence="7" id="KW-0732">Signal</keyword>
<dbReference type="InterPro" id="IPR008969">
    <property type="entry name" value="CarboxyPept-like_regulatory"/>
</dbReference>
<evidence type="ECO:0000256" key="3">
    <source>
        <dbReference type="ARBA" id="ARBA00022737"/>
    </source>
</evidence>
<comment type="caution">
    <text evidence="9">The sequence shown here is derived from an EMBL/GenBank/DDBJ whole genome shotgun (WGS) entry which is preliminary data.</text>
</comment>
<reference evidence="9" key="2">
    <citation type="submission" date="2020-09" db="EMBL/GenBank/DDBJ databases">
        <authorList>
            <person name="Sun Q."/>
            <person name="Ohkuma M."/>
        </authorList>
    </citation>
    <scope>NUCLEOTIDE SEQUENCE</scope>
    <source>
        <strain evidence="9">JCM 13064</strain>
    </source>
</reference>
<dbReference type="SMART" id="SM00612">
    <property type="entry name" value="Kelch"/>
    <property type="match status" value="4"/>
</dbReference>
<dbReference type="Gene3D" id="2.60.40.1120">
    <property type="entry name" value="Carboxypeptidase-like, regulatory domain"/>
    <property type="match status" value="3"/>
</dbReference>
<dbReference type="InterPro" id="IPR015915">
    <property type="entry name" value="Kelch-typ_b-propeller"/>
</dbReference>
<sequence>MRTWTGPEPRPRPGRRRGRRRSVLLTAVVLAALALTSEPSLAAAATSSAATASSAAISASAERAEPTPAASTSAASGAHSASAGSGAGTTPDADPTSDPAPSSDRAAEAAKAADAARPLCDAPAEGRFSCFAMRRGRPAGDAARKAGATPDGYGPADLRSAYDLPGDGGAGQTIAVVAAFDAPAAEADLAVYRAQYGLPPCTTANGCFRKVDQRGGTDYPEPDPGWAGEVALDLDMVSAIAPRANLLLVVADSNYPDDLGTAVDQAVALGARFVNNSYGTAQEYPDQGTLDVHYNHPGVAVVAASGDLGYGVSYPAASQYVTAVGGTSLVRDQGTARGWSEKVWNSTWKSADGNDRWGAPGSGCSRYAAKPAFQADTGCAGRTVADVAAVADPVTGVAVYNSYSDTGWAVYGGTSAASPIITGVYALAGTPVADSDANSYPYAATGALYDVTEGDDASCPAGLCGFGTAPDCQPAYLCVAGQGYDGPTGLGTPKGVAAFRGGPHGTISGMVTDAATRKPLSGVLVQYGEHSATTGADGGYRLALPVGTYQATISAYGYQQLTLAGVTLADGAALTKDAALQPLPAQTVSGVVTDGGGQGWPLYAKVTVEGVPGAPVYTDPATGRYSLRLPKDVTYTLTVTANYPGYLPATRKVALGSRPATADVAVPVDTAKANAPGYTLSYHGGGLQDFDGRTAPSGWTVKDNIGNGGWEFDDPLGRSNQTGGGGGFAIVDDFHHGWSEVDTELISPSFDLSAEKSPVAEFDTHFPPVQRLNVPDADMDVSFDGGANWYTLWRSPPSLVGPEHVTVSLAPFAGKKDVRIRFHYAGSLGNIWEIDRVAVGTRTFGPAQGGLVVGRVTDANTGAGLTGATVSAPGAAAVTSVAAPEDPALGDGLYWLFSPRTGTRRVTADKAAFHYPALAANVKVAGRGVTRADFPLRAGRLAVSPAGLSASVPWGGERKVTFTVRNTGTAPATLALGERPGPDAAATGAPLNRIKVTREQIMPEIAGGYGAKAGPAVPGAVTATGGGTAWQDVADLPVPAGGSVAGTHDGKLYTGLGRTPEQTTNFSSHFVSYDPKTGRWTTLPSPVYRRADAAGAFIDGRFYLTSGRNAMGGTVEATEVFDPATATWRTLAPNPAPFGGSGVAALDGRLYVVGGCRMADGGMETCDNRDVMVYDPATDRWSKAASYPYGVARLSCGGIGGKLYCAGGSTRMGTTVKGYAYDPAANAWSPIADLPLDLAASAYAVGDGRLLVSTGYSMGIGAVTNEGYAYDPAADAWTALPNATTTAAYAVGAPGFYLVGGTDLATGAPSAVVRRLPGYDRPYADVPWLSARAGATRLEPGHTTKVTVELAAGRRVTSPGTAYTAAVTVGGDVPYPLVTVPVELRVTPPK</sequence>
<evidence type="ECO:0000313" key="9">
    <source>
        <dbReference type="EMBL" id="GGK68938.1"/>
    </source>
</evidence>
<protein>
    <recommendedName>
        <fullName evidence="8">Peptidase S53 domain-containing protein</fullName>
    </recommendedName>
</protein>
<gene>
    <name evidence="9" type="ORF">GCM10007964_09880</name>
</gene>
<feature type="region of interest" description="Disordered" evidence="6">
    <location>
        <begin position="1"/>
        <end position="22"/>
    </location>
</feature>
<proteinExistence type="predicted"/>
<dbReference type="InterPro" id="IPR030400">
    <property type="entry name" value="Sedolisin_dom"/>
</dbReference>
<dbReference type="PANTHER" id="PTHR24412:SF489">
    <property type="entry name" value="RING FINGER DOMAIN AND KELCH REPEAT-CONTAINING PROTEIN DDB_G0271372"/>
    <property type="match status" value="1"/>
</dbReference>
<dbReference type="Gene3D" id="3.40.50.200">
    <property type="entry name" value="Peptidase S8/S53 domain"/>
    <property type="match status" value="1"/>
</dbReference>
<evidence type="ECO:0000256" key="5">
    <source>
        <dbReference type="ARBA" id="ARBA00022825"/>
    </source>
</evidence>
<dbReference type="SUPFAM" id="SSF49464">
    <property type="entry name" value="Carboxypeptidase regulatory domain-like"/>
    <property type="match status" value="2"/>
</dbReference>
<feature type="region of interest" description="Disordered" evidence="6">
    <location>
        <begin position="40"/>
        <end position="116"/>
    </location>
</feature>
<evidence type="ECO:0000256" key="1">
    <source>
        <dbReference type="ARBA" id="ARBA00022441"/>
    </source>
</evidence>
<dbReference type="PROSITE" id="PS51695">
    <property type="entry name" value="SEDOLISIN"/>
    <property type="match status" value="1"/>
</dbReference>
<dbReference type="GO" id="GO:0004252">
    <property type="term" value="F:serine-type endopeptidase activity"/>
    <property type="evidence" value="ECO:0007669"/>
    <property type="project" value="InterPro"/>
</dbReference>
<keyword evidence="4" id="KW-0378">Hydrolase</keyword>
<reference evidence="9" key="1">
    <citation type="journal article" date="2014" name="Int. J. Syst. Evol. Microbiol.">
        <title>Complete genome sequence of Corynebacterium casei LMG S-19264T (=DSM 44701T), isolated from a smear-ripened cheese.</title>
        <authorList>
            <consortium name="US DOE Joint Genome Institute (JGI-PGF)"/>
            <person name="Walter F."/>
            <person name="Albersmeier A."/>
            <person name="Kalinowski J."/>
            <person name="Ruckert C."/>
        </authorList>
    </citation>
    <scope>NUCLEOTIDE SEQUENCE</scope>
    <source>
        <strain evidence="9">JCM 13064</strain>
    </source>
</reference>
<dbReference type="GO" id="GO:0006508">
    <property type="term" value="P:proteolysis"/>
    <property type="evidence" value="ECO:0007669"/>
    <property type="project" value="UniProtKB-KW"/>
</dbReference>
<dbReference type="InterPro" id="IPR006652">
    <property type="entry name" value="Kelch_1"/>
</dbReference>
<dbReference type="SUPFAM" id="SSF117281">
    <property type="entry name" value="Kelch motif"/>
    <property type="match status" value="1"/>
</dbReference>
<evidence type="ECO:0000256" key="4">
    <source>
        <dbReference type="ARBA" id="ARBA00022801"/>
    </source>
</evidence>
<evidence type="ECO:0000256" key="6">
    <source>
        <dbReference type="SAM" id="MobiDB-lite"/>
    </source>
</evidence>
<dbReference type="EMBL" id="BMNT01000004">
    <property type="protein sequence ID" value="GGK68938.1"/>
    <property type="molecule type" value="Genomic_DNA"/>
</dbReference>
<keyword evidence="1" id="KW-0880">Kelch repeat</keyword>
<evidence type="ECO:0000256" key="7">
    <source>
        <dbReference type="SAM" id="SignalP"/>
    </source>
</evidence>
<feature type="signal peptide" evidence="7">
    <location>
        <begin position="1"/>
        <end position="42"/>
    </location>
</feature>
<dbReference type="Pfam" id="PF13620">
    <property type="entry name" value="CarboxypepD_reg"/>
    <property type="match status" value="1"/>
</dbReference>
<feature type="domain" description="Peptidase S53" evidence="8">
    <location>
        <begin position="152"/>
        <end position="505"/>
    </location>
</feature>
<feature type="chain" id="PRO_5039724536" description="Peptidase S53 domain-containing protein" evidence="7">
    <location>
        <begin position="43"/>
        <end position="1390"/>
    </location>
</feature>
<feature type="compositionally biased region" description="Basic residues" evidence="6">
    <location>
        <begin position="12"/>
        <end position="22"/>
    </location>
</feature>
<dbReference type="InterPro" id="IPR036852">
    <property type="entry name" value="Peptidase_S8/S53_dom_sf"/>
</dbReference>
<keyword evidence="5" id="KW-0720">Serine protease</keyword>
<accession>A0A917QUV9</accession>
<evidence type="ECO:0000256" key="2">
    <source>
        <dbReference type="ARBA" id="ARBA00022670"/>
    </source>
</evidence>
<dbReference type="PANTHER" id="PTHR24412">
    <property type="entry name" value="KELCH PROTEIN"/>
    <property type="match status" value="1"/>
</dbReference>
<evidence type="ECO:0000313" key="10">
    <source>
        <dbReference type="Proteomes" id="UP000645217"/>
    </source>
</evidence>
<dbReference type="SUPFAM" id="SSF52743">
    <property type="entry name" value="Subtilisin-like"/>
    <property type="match status" value="1"/>
</dbReference>
<dbReference type="Proteomes" id="UP000645217">
    <property type="component" value="Unassembled WGS sequence"/>
</dbReference>
<keyword evidence="10" id="KW-1185">Reference proteome</keyword>
<keyword evidence="2" id="KW-0645">Protease</keyword>
<dbReference type="Gene3D" id="2.120.10.80">
    <property type="entry name" value="Kelch-type beta propeller"/>
    <property type="match status" value="1"/>
</dbReference>
<name>A0A917QUV9_9ACTN</name>
<dbReference type="PROSITE" id="PS00138">
    <property type="entry name" value="SUBTILASE_SER"/>
    <property type="match status" value="1"/>
</dbReference>
<dbReference type="RefSeq" id="WP_203968006.1">
    <property type="nucleotide sequence ID" value="NZ_BMNT01000004.1"/>
</dbReference>
<dbReference type="Gene3D" id="2.60.120.260">
    <property type="entry name" value="Galactose-binding domain-like"/>
    <property type="match status" value="1"/>
</dbReference>
<dbReference type="InterPro" id="IPR023828">
    <property type="entry name" value="Peptidase_S8_Ser-AS"/>
</dbReference>
<evidence type="ECO:0000259" key="8">
    <source>
        <dbReference type="PROSITE" id="PS51695"/>
    </source>
</evidence>
<dbReference type="Pfam" id="PF01344">
    <property type="entry name" value="Kelch_1"/>
    <property type="match status" value="2"/>
</dbReference>
<organism evidence="9 10">
    <name type="scientific">Sphaerisporangium melleum</name>
    <dbReference type="NCBI Taxonomy" id="321316"/>
    <lineage>
        <taxon>Bacteria</taxon>
        <taxon>Bacillati</taxon>
        <taxon>Actinomycetota</taxon>
        <taxon>Actinomycetes</taxon>
        <taxon>Streptosporangiales</taxon>
        <taxon>Streptosporangiaceae</taxon>
        <taxon>Sphaerisporangium</taxon>
    </lineage>
</organism>